<protein>
    <recommendedName>
        <fullName evidence="1">EAL domain-containing protein</fullName>
    </recommendedName>
</protein>
<dbReference type="Pfam" id="PF00563">
    <property type="entry name" value="EAL"/>
    <property type="match status" value="1"/>
</dbReference>
<comment type="caution">
    <text evidence="2">The sequence shown here is derived from an EMBL/GenBank/DDBJ whole genome shotgun (WGS) entry which is preliminary data.</text>
</comment>
<dbReference type="SUPFAM" id="SSF141868">
    <property type="entry name" value="EAL domain-like"/>
    <property type="match status" value="1"/>
</dbReference>
<dbReference type="InterPro" id="IPR050706">
    <property type="entry name" value="Cyclic-di-GMP_PDE-like"/>
</dbReference>
<dbReference type="AlphaFoldDB" id="A0A0F9JDR6"/>
<evidence type="ECO:0000313" key="2">
    <source>
        <dbReference type="EMBL" id="KKM67738.1"/>
    </source>
</evidence>
<reference evidence="2" key="1">
    <citation type="journal article" date="2015" name="Nature">
        <title>Complex archaea that bridge the gap between prokaryotes and eukaryotes.</title>
        <authorList>
            <person name="Spang A."/>
            <person name="Saw J.H."/>
            <person name="Jorgensen S.L."/>
            <person name="Zaremba-Niedzwiedzka K."/>
            <person name="Martijn J."/>
            <person name="Lind A.E."/>
            <person name="van Eijk R."/>
            <person name="Schleper C."/>
            <person name="Guy L."/>
            <person name="Ettema T.J."/>
        </authorList>
    </citation>
    <scope>NUCLEOTIDE SEQUENCE</scope>
</reference>
<dbReference type="InterPro" id="IPR035919">
    <property type="entry name" value="EAL_sf"/>
</dbReference>
<proteinExistence type="predicted"/>
<feature type="non-terminal residue" evidence="2">
    <location>
        <position position="1"/>
    </location>
</feature>
<sequence>VAEGVENAEQLSLLRDMHCDLVQGFYFFRPMHAQEIERLLSGFVPNHEGLSS</sequence>
<name>A0A0F9JDR6_9ZZZZ</name>
<accession>A0A0F9JDR6</accession>
<dbReference type="Gene3D" id="3.20.20.450">
    <property type="entry name" value="EAL domain"/>
    <property type="match status" value="1"/>
</dbReference>
<dbReference type="PANTHER" id="PTHR33121">
    <property type="entry name" value="CYCLIC DI-GMP PHOSPHODIESTERASE PDEF"/>
    <property type="match status" value="1"/>
</dbReference>
<dbReference type="PANTHER" id="PTHR33121:SF71">
    <property type="entry name" value="OXYGEN SENSOR PROTEIN DOSP"/>
    <property type="match status" value="1"/>
</dbReference>
<gene>
    <name evidence="2" type="ORF">LCGC14_1468040</name>
</gene>
<organism evidence="2">
    <name type="scientific">marine sediment metagenome</name>
    <dbReference type="NCBI Taxonomy" id="412755"/>
    <lineage>
        <taxon>unclassified sequences</taxon>
        <taxon>metagenomes</taxon>
        <taxon>ecological metagenomes</taxon>
    </lineage>
</organism>
<dbReference type="GO" id="GO:0071111">
    <property type="term" value="F:cyclic-guanylate-specific phosphodiesterase activity"/>
    <property type="evidence" value="ECO:0007669"/>
    <property type="project" value="InterPro"/>
</dbReference>
<dbReference type="EMBL" id="LAZR01010295">
    <property type="protein sequence ID" value="KKM67738.1"/>
    <property type="molecule type" value="Genomic_DNA"/>
</dbReference>
<dbReference type="InterPro" id="IPR001633">
    <property type="entry name" value="EAL_dom"/>
</dbReference>
<feature type="domain" description="EAL" evidence="1">
    <location>
        <begin position="1"/>
        <end position="44"/>
    </location>
</feature>
<evidence type="ECO:0000259" key="1">
    <source>
        <dbReference type="PROSITE" id="PS50883"/>
    </source>
</evidence>
<dbReference type="PROSITE" id="PS50883">
    <property type="entry name" value="EAL"/>
    <property type="match status" value="1"/>
</dbReference>